<feature type="compositionally biased region" description="Low complexity" evidence="6">
    <location>
        <begin position="1"/>
        <end position="32"/>
    </location>
</feature>
<dbReference type="Proteomes" id="UP000019494">
    <property type="component" value="Unassembled WGS sequence"/>
</dbReference>
<dbReference type="EMBL" id="AWQS01000142">
    <property type="protein sequence ID" value="EWT05144.1"/>
    <property type="molecule type" value="Genomic_DNA"/>
</dbReference>
<evidence type="ECO:0000259" key="7">
    <source>
        <dbReference type="Pfam" id="PF01258"/>
    </source>
</evidence>
<dbReference type="Gene3D" id="1.20.120.910">
    <property type="entry name" value="DksA, coiled-coil domain"/>
    <property type="match status" value="1"/>
</dbReference>
<feature type="region of interest" description="Disordered" evidence="6">
    <location>
        <begin position="1"/>
        <end position="56"/>
    </location>
</feature>
<feature type="zinc finger region" description="dksA C4-type" evidence="4">
    <location>
        <begin position="143"/>
        <end position="167"/>
    </location>
</feature>
<name>W9GMM6_9MICO</name>
<evidence type="ECO:0000256" key="2">
    <source>
        <dbReference type="ARBA" id="ARBA00022771"/>
    </source>
</evidence>
<sequence length="174" mass="19088">MTQTAPSKKTASAAKAAAPAGGSRSRGRVGASQPASEAEVERLTQSLKVKEDEAPWTSEELRAVGKYLREEIESYEREIERAEEELANFIRSSSDGGGEDQADAGAKTFERDHEIALANNSRDMLRQTERALEQLRAGTYGICENCGNPIGKGRLQVFPRATLCMTCKTKQERH</sequence>
<keyword evidence="3" id="KW-0862">Zinc</keyword>
<accession>W9GMM6</accession>
<dbReference type="PANTHER" id="PTHR33823:SF2">
    <property type="entry name" value="RNA POLYMERASE-BINDING TRANSCRIPTION FACTOR DKSA"/>
    <property type="match status" value="1"/>
</dbReference>
<dbReference type="SUPFAM" id="SSF109635">
    <property type="entry name" value="DnaK suppressor protein DksA, alpha-hairpin domain"/>
    <property type="match status" value="1"/>
</dbReference>
<dbReference type="AlphaFoldDB" id="W9GMM6"/>
<dbReference type="PATRIC" id="fig|584657.3.peg.2974"/>
<dbReference type="InterPro" id="IPR020458">
    <property type="entry name" value="Znf_DskA_TraR_CS"/>
</dbReference>
<comment type="caution">
    <text evidence="8">The sequence shown here is derived from an EMBL/GenBank/DDBJ whole genome shotgun (WGS) entry which is preliminary data.</text>
</comment>
<feature type="coiled-coil region" evidence="5">
    <location>
        <begin position="58"/>
        <end position="92"/>
    </location>
</feature>
<protein>
    <recommendedName>
        <fullName evidence="7">Zinc finger DksA/TraR C4-type domain-containing protein</fullName>
    </recommendedName>
</protein>
<evidence type="ECO:0000313" key="9">
    <source>
        <dbReference type="Proteomes" id="UP000019494"/>
    </source>
</evidence>
<dbReference type="PROSITE" id="PS51128">
    <property type="entry name" value="ZF_DKSA_2"/>
    <property type="match status" value="1"/>
</dbReference>
<keyword evidence="2" id="KW-0863">Zinc-finger</keyword>
<keyword evidence="9" id="KW-1185">Reference proteome</keyword>
<organism evidence="8 9">
    <name type="scientific">Intrasporangium chromatireducens Q5-1</name>
    <dbReference type="NCBI Taxonomy" id="584657"/>
    <lineage>
        <taxon>Bacteria</taxon>
        <taxon>Bacillati</taxon>
        <taxon>Actinomycetota</taxon>
        <taxon>Actinomycetes</taxon>
        <taxon>Micrococcales</taxon>
        <taxon>Intrasporangiaceae</taxon>
        <taxon>Intrasporangium</taxon>
    </lineage>
</organism>
<evidence type="ECO:0000256" key="1">
    <source>
        <dbReference type="ARBA" id="ARBA00022723"/>
    </source>
</evidence>
<dbReference type="PANTHER" id="PTHR33823">
    <property type="entry name" value="RNA POLYMERASE-BINDING TRANSCRIPTION FACTOR DKSA-RELATED"/>
    <property type="match status" value="1"/>
</dbReference>
<dbReference type="SUPFAM" id="SSF57716">
    <property type="entry name" value="Glucocorticoid receptor-like (DNA-binding domain)"/>
    <property type="match status" value="1"/>
</dbReference>
<dbReference type="InterPro" id="IPR037187">
    <property type="entry name" value="DnaK_N"/>
</dbReference>
<dbReference type="PROSITE" id="PS01102">
    <property type="entry name" value="ZF_DKSA_1"/>
    <property type="match status" value="1"/>
</dbReference>
<evidence type="ECO:0000256" key="3">
    <source>
        <dbReference type="ARBA" id="ARBA00022833"/>
    </source>
</evidence>
<feature type="domain" description="Zinc finger DksA/TraR C4-type" evidence="7">
    <location>
        <begin position="138"/>
        <end position="173"/>
    </location>
</feature>
<keyword evidence="1" id="KW-0479">Metal-binding</keyword>
<evidence type="ECO:0000256" key="4">
    <source>
        <dbReference type="PROSITE-ProRule" id="PRU00510"/>
    </source>
</evidence>
<dbReference type="GO" id="GO:0008270">
    <property type="term" value="F:zinc ion binding"/>
    <property type="evidence" value="ECO:0007669"/>
    <property type="project" value="UniProtKB-KW"/>
</dbReference>
<reference evidence="9" key="1">
    <citation type="submission" date="2013-08" db="EMBL/GenBank/DDBJ databases">
        <title>Intrasporangium oryzae NRRL B-24470.</title>
        <authorList>
            <person name="Liu H."/>
            <person name="Wang G."/>
        </authorList>
    </citation>
    <scope>NUCLEOTIDE SEQUENCE [LARGE SCALE GENOMIC DNA]</scope>
    <source>
        <strain evidence="9">Q5-1</strain>
    </source>
</reference>
<dbReference type="RefSeq" id="WP_034718449.1">
    <property type="nucleotide sequence ID" value="NZ_AWQS01000142.1"/>
</dbReference>
<dbReference type="Pfam" id="PF01258">
    <property type="entry name" value="zf-dskA_traR"/>
    <property type="match status" value="1"/>
</dbReference>
<evidence type="ECO:0000256" key="5">
    <source>
        <dbReference type="SAM" id="Coils"/>
    </source>
</evidence>
<evidence type="ECO:0000256" key="6">
    <source>
        <dbReference type="SAM" id="MobiDB-lite"/>
    </source>
</evidence>
<keyword evidence="5" id="KW-0175">Coiled coil</keyword>
<evidence type="ECO:0000313" key="8">
    <source>
        <dbReference type="EMBL" id="EWT05144.1"/>
    </source>
</evidence>
<gene>
    <name evidence="8" type="ORF">N864_06805</name>
</gene>
<dbReference type="InterPro" id="IPR000962">
    <property type="entry name" value="Znf_DskA_TraR"/>
</dbReference>
<proteinExistence type="predicted"/>